<feature type="non-terminal residue" evidence="1">
    <location>
        <position position="1"/>
    </location>
</feature>
<dbReference type="InParanoid" id="E2B978"/>
<sequence>EALENRIIIHDIDIARWASRAQEEENMVRFKASDTWLKRFKTSYDIVSRKITKFVTKKSLLSKTDLEDKCNTFIENVKYYIERYGVDNVYNSDQNGFQLEFHSGRILSQKGLKHIKTMIQSATTHSYTIQPTISADGRLLSPLFINLKEVTGTFGPRIKETMFKAPNIFVTVSKSGKLTSSHIKTWLK</sequence>
<protein>
    <recommendedName>
        <fullName evidence="3">HTH CENPB-type domain-containing protein</fullName>
    </recommendedName>
</protein>
<keyword evidence="2" id="KW-1185">Reference proteome</keyword>
<proteinExistence type="predicted"/>
<dbReference type="EMBL" id="GL446473">
    <property type="protein sequence ID" value="EFN87726.1"/>
    <property type="molecule type" value="Genomic_DNA"/>
</dbReference>
<accession>E2B978</accession>
<organism evidence="2">
    <name type="scientific">Harpegnathos saltator</name>
    <name type="common">Jerdon's jumping ant</name>
    <dbReference type="NCBI Taxonomy" id="610380"/>
    <lineage>
        <taxon>Eukaryota</taxon>
        <taxon>Metazoa</taxon>
        <taxon>Ecdysozoa</taxon>
        <taxon>Arthropoda</taxon>
        <taxon>Hexapoda</taxon>
        <taxon>Insecta</taxon>
        <taxon>Pterygota</taxon>
        <taxon>Neoptera</taxon>
        <taxon>Endopterygota</taxon>
        <taxon>Hymenoptera</taxon>
        <taxon>Apocrita</taxon>
        <taxon>Aculeata</taxon>
        <taxon>Formicoidea</taxon>
        <taxon>Formicidae</taxon>
        <taxon>Ponerinae</taxon>
        <taxon>Ponerini</taxon>
        <taxon>Harpegnathos</taxon>
    </lineage>
</organism>
<evidence type="ECO:0000313" key="1">
    <source>
        <dbReference type="EMBL" id="EFN87726.1"/>
    </source>
</evidence>
<name>E2B978_HARSA</name>
<gene>
    <name evidence="1" type="ORF">EAI_02654</name>
</gene>
<dbReference type="Proteomes" id="UP000008237">
    <property type="component" value="Unassembled WGS sequence"/>
</dbReference>
<reference evidence="1 2" key="1">
    <citation type="journal article" date="2010" name="Science">
        <title>Genomic comparison of the ants Camponotus floridanus and Harpegnathos saltator.</title>
        <authorList>
            <person name="Bonasio R."/>
            <person name="Zhang G."/>
            <person name="Ye C."/>
            <person name="Mutti N.S."/>
            <person name="Fang X."/>
            <person name="Qin N."/>
            <person name="Donahue G."/>
            <person name="Yang P."/>
            <person name="Li Q."/>
            <person name="Li C."/>
            <person name="Zhang P."/>
            <person name="Huang Z."/>
            <person name="Berger S.L."/>
            <person name="Reinberg D."/>
            <person name="Wang J."/>
            <person name="Liebig J."/>
        </authorList>
    </citation>
    <scope>NUCLEOTIDE SEQUENCE [LARGE SCALE GENOMIC DNA]</scope>
    <source>
        <strain evidence="1 2">R22 G/1</strain>
    </source>
</reference>
<dbReference type="AlphaFoldDB" id="E2B978"/>
<evidence type="ECO:0000313" key="2">
    <source>
        <dbReference type="Proteomes" id="UP000008237"/>
    </source>
</evidence>
<dbReference type="OMA" id="PRIKETM"/>
<dbReference type="OrthoDB" id="10051656at2759"/>
<feature type="non-terminal residue" evidence="1">
    <location>
        <position position="188"/>
    </location>
</feature>
<evidence type="ECO:0008006" key="3">
    <source>
        <dbReference type="Google" id="ProtNLM"/>
    </source>
</evidence>